<comment type="caution">
    <text evidence="3">The sequence shown here is derived from an EMBL/GenBank/DDBJ whole genome shotgun (WGS) entry which is preliminary data.</text>
</comment>
<dbReference type="EMBL" id="CAMAPF010000936">
    <property type="protein sequence ID" value="CAH9125356.1"/>
    <property type="molecule type" value="Genomic_DNA"/>
</dbReference>
<keyword evidence="1" id="KW-0812">Transmembrane</keyword>
<dbReference type="Gene3D" id="2.60.120.920">
    <property type="match status" value="1"/>
</dbReference>
<feature type="transmembrane region" description="Helical" evidence="1">
    <location>
        <begin position="6"/>
        <end position="26"/>
    </location>
</feature>
<evidence type="ECO:0000256" key="1">
    <source>
        <dbReference type="SAM" id="Phobius"/>
    </source>
</evidence>
<gene>
    <name evidence="3" type="ORF">CEPIT_LOCUS26696</name>
</gene>
<dbReference type="Pfam" id="PF00622">
    <property type="entry name" value="SPRY"/>
    <property type="match status" value="1"/>
</dbReference>
<reference evidence="3" key="1">
    <citation type="submission" date="2022-07" db="EMBL/GenBank/DDBJ databases">
        <authorList>
            <person name="Macas J."/>
            <person name="Novak P."/>
            <person name="Neumann P."/>
        </authorList>
    </citation>
    <scope>NUCLEOTIDE SEQUENCE</scope>
</reference>
<proteinExistence type="predicted"/>
<evidence type="ECO:0000313" key="4">
    <source>
        <dbReference type="Proteomes" id="UP001152523"/>
    </source>
</evidence>
<evidence type="ECO:0000313" key="3">
    <source>
        <dbReference type="EMBL" id="CAH9125356.1"/>
    </source>
</evidence>
<dbReference type="PANTHER" id="PTHR44991">
    <property type="entry name" value="IMMUNOGLOBULIN SUPERFAMILY MEMBER 5"/>
    <property type="match status" value="1"/>
</dbReference>
<dbReference type="CDD" id="cd12885">
    <property type="entry name" value="SPRY_RanBP_like"/>
    <property type="match status" value="1"/>
</dbReference>
<keyword evidence="1" id="KW-1133">Transmembrane helix</keyword>
<dbReference type="PANTHER" id="PTHR44991:SF1">
    <property type="entry name" value="IMMUNOGLOBULIN SUPERFAMILY MEMBER 5"/>
    <property type="match status" value="1"/>
</dbReference>
<dbReference type="InterPro" id="IPR013320">
    <property type="entry name" value="ConA-like_dom_sf"/>
</dbReference>
<keyword evidence="4" id="KW-1185">Reference proteome</keyword>
<name>A0AAV0EME2_9ASTE</name>
<dbReference type="Proteomes" id="UP001152523">
    <property type="component" value="Unassembled WGS sequence"/>
</dbReference>
<organism evidence="3 4">
    <name type="scientific">Cuscuta epithymum</name>
    <dbReference type="NCBI Taxonomy" id="186058"/>
    <lineage>
        <taxon>Eukaryota</taxon>
        <taxon>Viridiplantae</taxon>
        <taxon>Streptophyta</taxon>
        <taxon>Embryophyta</taxon>
        <taxon>Tracheophyta</taxon>
        <taxon>Spermatophyta</taxon>
        <taxon>Magnoliopsida</taxon>
        <taxon>eudicotyledons</taxon>
        <taxon>Gunneridae</taxon>
        <taxon>Pentapetalae</taxon>
        <taxon>asterids</taxon>
        <taxon>lamiids</taxon>
        <taxon>Solanales</taxon>
        <taxon>Convolvulaceae</taxon>
        <taxon>Cuscuteae</taxon>
        <taxon>Cuscuta</taxon>
        <taxon>Cuscuta subgen. Cuscuta</taxon>
    </lineage>
</organism>
<dbReference type="AlphaFoldDB" id="A0AAV0EME2"/>
<dbReference type="SUPFAM" id="SSF49899">
    <property type="entry name" value="Concanavalin A-like lectins/glucanases"/>
    <property type="match status" value="1"/>
</dbReference>
<protein>
    <recommendedName>
        <fullName evidence="2">SPRY domain-containing protein</fullName>
    </recommendedName>
</protein>
<keyword evidence="1" id="KW-0472">Membrane</keyword>
<dbReference type="InterPro" id="IPR044736">
    <property type="entry name" value="Gid1/RanBPM/SPLA_SPRY"/>
</dbReference>
<feature type="domain" description="SPRY" evidence="2">
    <location>
        <begin position="206"/>
        <end position="376"/>
    </location>
</feature>
<dbReference type="InterPro" id="IPR043136">
    <property type="entry name" value="B30.2/SPRY_sf"/>
</dbReference>
<dbReference type="InterPro" id="IPR003877">
    <property type="entry name" value="SPRY_dom"/>
</dbReference>
<sequence length="472" mass="51417">MKGWLKITLVAVSCGTILSLLLIMIIQKTCNRKRRRDRFEEGSPEIAENAHSAAAAAGITQLQHVSLHHLDRNGTGKINYFVFRRGPSAKPNFSWADHPSLVADAVDNGWANFGFTAHTPPPPPARSARSLLGACGAADIHPAVKISWEVSPGSSDLVQKIKFRCNSDHMKRISSIRNKSPVMTAASVLKTSLPLPGPQLGTSSFPQEAYFEITILPCDEDEDEGRRSQDDKINLIREDYNAKSAVHAMSNREDNGKGNRKHNNSNHVAISIGLSGSGCLPFRLPGSYPGSIGFHSNGSVCLDGMVLVYEGEPWGRTEEKVIGCGYNPSQKKVIFTVDSLLMHEIKCKSEEFGSPLYPTIAANADITVVVNHGQSVFKYGPANMGRTSNPSFSGPLSNNSTSAIGYDEDSKELFSIGRIESLQWLNRNTTAARTYSNGVKQQPESDLESDGELFEIMLDGYGKKPQHSTATL</sequence>
<dbReference type="SMART" id="SM00449">
    <property type="entry name" value="SPRY"/>
    <property type="match status" value="1"/>
</dbReference>
<accession>A0AAV0EME2</accession>
<evidence type="ECO:0000259" key="2">
    <source>
        <dbReference type="SMART" id="SM00449"/>
    </source>
</evidence>